<dbReference type="STRING" id="324831.LGAS_1211"/>
<evidence type="ECO:0000313" key="7">
    <source>
        <dbReference type="Proteomes" id="UP000460112"/>
    </source>
</evidence>
<sequence>MNFLLIFLVPLCGIVVAAFLMKLFPKAQFSGYDILPFFFIVACQLLTQETKQPSFLPYGFLLYFILVVIVSVYTAIKNKNISVAKTLGTLWHYLAASSIVWYVGLIILLLL</sequence>
<proteinExistence type="predicted"/>
<gene>
    <name evidence="3" type="ORF">F8244_01750</name>
    <name evidence="4" type="ORF">FIPPAONL_00393</name>
    <name evidence="2" type="ORF">LJCM1025_06940</name>
</gene>
<dbReference type="OrthoDB" id="2325655at2"/>
<keyword evidence="1" id="KW-1133">Transmembrane helix</keyword>
<dbReference type="RefSeq" id="WP_003647096.1">
    <property type="nucleotide sequence ID" value="NZ_BEXJ01000001.1"/>
</dbReference>
<dbReference type="EMBL" id="WBOA01000001">
    <property type="protein sequence ID" value="KAB1951245.1"/>
    <property type="molecule type" value="Genomic_DNA"/>
</dbReference>
<keyword evidence="1" id="KW-0472">Membrane</keyword>
<dbReference type="Proteomes" id="UP000316012">
    <property type="component" value="Unassembled WGS sequence"/>
</dbReference>
<dbReference type="Proteomes" id="UP000460112">
    <property type="component" value="Unassembled WGS sequence"/>
</dbReference>
<dbReference type="GeneID" id="29639832"/>
<dbReference type="Pfam" id="PF11877">
    <property type="entry name" value="DUF3397"/>
    <property type="match status" value="1"/>
</dbReference>
<dbReference type="InterPro" id="IPR024515">
    <property type="entry name" value="DUF3397"/>
</dbReference>
<accession>A0A133P7N0</accession>
<dbReference type="AlphaFoldDB" id="A0A133P7N0"/>
<protein>
    <submittedName>
        <fullName evidence="3">DUF3397 domain-containing protein</fullName>
    </submittedName>
</protein>
<organism evidence="3 7">
    <name type="scientific">Lactobacillus gasseri</name>
    <dbReference type="NCBI Taxonomy" id="1596"/>
    <lineage>
        <taxon>Bacteria</taxon>
        <taxon>Bacillati</taxon>
        <taxon>Bacillota</taxon>
        <taxon>Bacilli</taxon>
        <taxon>Lactobacillales</taxon>
        <taxon>Lactobacillaceae</taxon>
        <taxon>Lactobacillus</taxon>
    </lineage>
</organism>
<reference evidence="3 7" key="3">
    <citation type="submission" date="2019-09" db="EMBL/GenBank/DDBJ databases">
        <title>Investigation of probiotic properties of different lactic acid bacteria.</title>
        <authorList>
            <person name="Jaomanjaka F."/>
            <person name="Blanc P."/>
        </authorList>
    </citation>
    <scope>NUCLEOTIDE SEQUENCE [LARGE SCALE GENOMIC DNA]</scope>
    <source>
        <strain evidence="3 7">BIO6369</strain>
    </source>
</reference>
<dbReference type="eggNOG" id="ENOG5030UEB">
    <property type="taxonomic scope" value="Bacteria"/>
</dbReference>
<name>A0A133P7N0_LACGS</name>
<evidence type="ECO:0000313" key="6">
    <source>
        <dbReference type="Proteomes" id="UP000316012"/>
    </source>
</evidence>
<evidence type="ECO:0000256" key="1">
    <source>
        <dbReference type="SAM" id="Phobius"/>
    </source>
</evidence>
<evidence type="ECO:0000313" key="4">
    <source>
        <dbReference type="EMBL" id="TQW15867.1"/>
    </source>
</evidence>
<dbReference type="EMBL" id="BEXJ01000001">
    <property type="protein sequence ID" value="GBA95912.1"/>
    <property type="molecule type" value="Genomic_DNA"/>
</dbReference>
<dbReference type="EMBL" id="SRMD01000048">
    <property type="protein sequence ID" value="TQW15867.1"/>
    <property type="molecule type" value="Genomic_DNA"/>
</dbReference>
<comment type="caution">
    <text evidence="3">The sequence shown here is derived from an EMBL/GenBank/DDBJ whole genome shotgun (WGS) entry which is preliminary data.</text>
</comment>
<keyword evidence="6" id="KW-1185">Reference proteome</keyword>
<evidence type="ECO:0000313" key="3">
    <source>
        <dbReference type="EMBL" id="KAB1951245.1"/>
    </source>
</evidence>
<feature type="transmembrane region" description="Helical" evidence="1">
    <location>
        <begin position="91"/>
        <end position="110"/>
    </location>
</feature>
<reference evidence="4 6" key="2">
    <citation type="submission" date="2019-04" db="EMBL/GenBank/DDBJ databases">
        <title>Lactobacillus gasseri 7171 assembly.</title>
        <authorList>
            <person name="Joris B.R."/>
            <person name="Giguere D."/>
        </authorList>
    </citation>
    <scope>NUCLEOTIDE SEQUENCE [LARGE SCALE GENOMIC DNA]</scope>
    <source>
        <strain evidence="4 6">7171</strain>
    </source>
</reference>
<feature type="transmembrane region" description="Helical" evidence="1">
    <location>
        <begin position="58"/>
        <end position="76"/>
    </location>
</feature>
<dbReference type="Proteomes" id="UP000250668">
    <property type="component" value="Unassembled WGS sequence"/>
</dbReference>
<evidence type="ECO:0000313" key="5">
    <source>
        <dbReference type="Proteomes" id="UP000250668"/>
    </source>
</evidence>
<keyword evidence="1" id="KW-0812">Transmembrane</keyword>
<evidence type="ECO:0000313" key="2">
    <source>
        <dbReference type="EMBL" id="GBA95912.1"/>
    </source>
</evidence>
<dbReference type="OMA" id="FIVACQL"/>
<reference evidence="2 5" key="1">
    <citation type="journal article" date="2018" name="Int. J. Syst. Evol. Microbiol.">
        <title>Lactobacillus paragasseri sp. nov., a sister taxon of Lactobacillus gasseri, based on whole-genome sequence analyses.</title>
        <authorList>
            <person name="Tanizawa Y."/>
            <person name="Tada I."/>
            <person name="Kobayashi H."/>
            <person name="Endo A."/>
            <person name="Maeno S."/>
            <person name="Toyoda A."/>
            <person name="Arita M."/>
            <person name="Nakamura Y."/>
            <person name="Sakamoto M."/>
            <person name="Ohkuma M."/>
            <person name="Tohno M."/>
        </authorList>
    </citation>
    <scope>NUCLEOTIDE SEQUENCE [LARGE SCALE GENOMIC DNA]</scope>
    <source>
        <strain evidence="2 5">JCM 1025</strain>
    </source>
</reference>